<proteinExistence type="predicted"/>
<evidence type="ECO:0000313" key="2">
    <source>
        <dbReference type="EMBL" id="MBA9006576.1"/>
    </source>
</evidence>
<feature type="transmembrane region" description="Helical" evidence="1">
    <location>
        <begin position="12"/>
        <end position="30"/>
    </location>
</feature>
<dbReference type="RefSeq" id="WP_182707450.1">
    <property type="nucleotide sequence ID" value="NZ_JACJII010000001.1"/>
</dbReference>
<feature type="transmembrane region" description="Helical" evidence="1">
    <location>
        <begin position="62"/>
        <end position="88"/>
    </location>
</feature>
<evidence type="ECO:0000256" key="1">
    <source>
        <dbReference type="SAM" id="Phobius"/>
    </source>
</evidence>
<keyword evidence="1" id="KW-0812">Transmembrane</keyword>
<feature type="transmembrane region" description="Helical" evidence="1">
    <location>
        <begin position="108"/>
        <end position="131"/>
    </location>
</feature>
<comment type="caution">
    <text evidence="2">The sequence shown here is derived from an EMBL/GenBank/DDBJ whole genome shotgun (WGS) entry which is preliminary data.</text>
</comment>
<keyword evidence="1" id="KW-0472">Membrane</keyword>
<accession>A0A7W3N2W3</accession>
<evidence type="ECO:0000313" key="3">
    <source>
        <dbReference type="Proteomes" id="UP000539313"/>
    </source>
</evidence>
<keyword evidence="3" id="KW-1185">Reference proteome</keyword>
<dbReference type="Proteomes" id="UP000539313">
    <property type="component" value="Unassembled WGS sequence"/>
</dbReference>
<dbReference type="AlphaFoldDB" id="A0A7W3N2W3"/>
<gene>
    <name evidence="2" type="ORF">HNR21_005458</name>
</gene>
<protein>
    <submittedName>
        <fullName evidence="2">Uncharacterized protein</fullName>
    </submittedName>
</protein>
<reference evidence="2 3" key="1">
    <citation type="submission" date="2020-08" db="EMBL/GenBank/DDBJ databases">
        <title>Sequencing the genomes of 1000 actinobacteria strains.</title>
        <authorList>
            <person name="Klenk H.-P."/>
        </authorList>
    </citation>
    <scope>NUCLEOTIDE SEQUENCE [LARGE SCALE GENOMIC DNA]</scope>
    <source>
        <strain evidence="2 3">DSM 45823</strain>
    </source>
</reference>
<name>A0A7W3N2W3_9ACTN</name>
<feature type="transmembrane region" description="Helical" evidence="1">
    <location>
        <begin position="36"/>
        <end position="55"/>
    </location>
</feature>
<dbReference type="EMBL" id="JACJII010000001">
    <property type="protein sequence ID" value="MBA9006576.1"/>
    <property type="molecule type" value="Genomic_DNA"/>
</dbReference>
<keyword evidence="1" id="KW-1133">Transmembrane helix</keyword>
<organism evidence="2 3">
    <name type="scientific">Thermomonospora cellulosilytica</name>
    <dbReference type="NCBI Taxonomy" id="1411118"/>
    <lineage>
        <taxon>Bacteria</taxon>
        <taxon>Bacillati</taxon>
        <taxon>Actinomycetota</taxon>
        <taxon>Actinomycetes</taxon>
        <taxon>Streptosporangiales</taxon>
        <taxon>Thermomonosporaceae</taxon>
        <taxon>Thermomonospora</taxon>
    </lineage>
</organism>
<sequence length="185" mass="19373">MTAPLSFRLLRAAAFAAVCTGLGIGAHLLASGTPPTRSILLGLLLSFAAAVPALGRERSLGVLLPLLAGLQVVLHLLFALTHTAAVAAPAVHPHGHAHQGSPPGGLSMVVLHGCAVALTALWLSWGEALLWDVLRHLAMRFVRVVLAWIVPEPVRCAAVPFTEPRPPLSAPLRHTVHRRGPPGPL</sequence>